<keyword evidence="3" id="KW-0862">Zinc</keyword>
<dbReference type="RefSeq" id="WP_306867289.1">
    <property type="nucleotide sequence ID" value="NZ_JAUSRB010000002.1"/>
</dbReference>
<keyword evidence="1" id="KW-0479">Metal-binding</keyword>
<protein>
    <submittedName>
        <fullName evidence="5">Cytosine/adenosine deaminase-related metal-dependent hydrolase</fullName>
    </submittedName>
</protein>
<dbReference type="InterPro" id="IPR032466">
    <property type="entry name" value="Metal_Hydrolase"/>
</dbReference>
<reference evidence="5 6" key="1">
    <citation type="submission" date="2023-07" db="EMBL/GenBank/DDBJ databases">
        <title>Sequencing the genomes of 1000 actinobacteria strains.</title>
        <authorList>
            <person name="Klenk H.-P."/>
        </authorList>
    </citation>
    <scope>NUCLEOTIDE SEQUENCE [LARGE SCALE GENOMIC DNA]</scope>
    <source>
        <strain evidence="5 6">DSM 44109</strain>
    </source>
</reference>
<organism evidence="5 6">
    <name type="scientific">Streptosporangium brasiliense</name>
    <dbReference type="NCBI Taxonomy" id="47480"/>
    <lineage>
        <taxon>Bacteria</taxon>
        <taxon>Bacillati</taxon>
        <taxon>Actinomycetota</taxon>
        <taxon>Actinomycetes</taxon>
        <taxon>Streptosporangiales</taxon>
        <taxon>Streptosporangiaceae</taxon>
        <taxon>Streptosporangium</taxon>
    </lineage>
</organism>
<evidence type="ECO:0000313" key="6">
    <source>
        <dbReference type="Proteomes" id="UP001230426"/>
    </source>
</evidence>
<dbReference type="Pfam" id="PF22039">
    <property type="entry name" value="HUTI_composite_bact"/>
    <property type="match status" value="1"/>
</dbReference>
<gene>
    <name evidence="5" type="ORF">J2S55_005765</name>
</gene>
<evidence type="ECO:0000259" key="4">
    <source>
        <dbReference type="Pfam" id="PF22039"/>
    </source>
</evidence>
<sequence length="348" mass="36257">MPTRAGHAIGARALTPVAVHSAPLVLPVCEPPVEDGAVAVRGHRVVRVGPRREIEAAYPELVPARWPGMIIPGLVDAHLRLDRALSRVTAHGVTAVAGVAGDLDTASAAGEAGLGGVTYLETRCEDERRWEHDGRDRLITAIREVDHPGIVGIAPHSPDPAVMEDLAILSRTFGLRLHVELGRHPAAFLDEVGALGPGCHVAISGPLDETGRKLLRARNTAVAISSPFAAEGLLDGELTVAFGTRTGGDPLAAARAHARDPVRDRLLVEAVTLGGARALGMAEGPGRLGSLGPGSRADFAVFAVEADGPTAYTALLREGPGRCVATVIGGRIRHRPGDDLDAEARRLA</sequence>
<feature type="domain" description="Aminodeoxyfutalosine deaminase/Imidazolonepropionase-like composite" evidence="4">
    <location>
        <begin position="36"/>
        <end position="60"/>
    </location>
</feature>
<evidence type="ECO:0000256" key="3">
    <source>
        <dbReference type="ARBA" id="ARBA00022833"/>
    </source>
</evidence>
<dbReference type="InterPro" id="IPR011059">
    <property type="entry name" value="Metal-dep_hydrolase_composite"/>
</dbReference>
<dbReference type="GO" id="GO:0016787">
    <property type="term" value="F:hydrolase activity"/>
    <property type="evidence" value="ECO:0007669"/>
    <property type="project" value="UniProtKB-KW"/>
</dbReference>
<dbReference type="InterPro" id="IPR054418">
    <property type="entry name" value="MQNX/HUTI_composite_N"/>
</dbReference>
<dbReference type="Gene3D" id="2.30.40.10">
    <property type="entry name" value="Urease, subunit C, domain 1"/>
    <property type="match status" value="2"/>
</dbReference>
<name>A0ABT9RB62_9ACTN</name>
<evidence type="ECO:0000256" key="2">
    <source>
        <dbReference type="ARBA" id="ARBA00022801"/>
    </source>
</evidence>
<dbReference type="Proteomes" id="UP001230426">
    <property type="component" value="Unassembled WGS sequence"/>
</dbReference>
<proteinExistence type="predicted"/>
<evidence type="ECO:0000313" key="5">
    <source>
        <dbReference type="EMBL" id="MDP9866499.1"/>
    </source>
</evidence>
<dbReference type="SUPFAM" id="SSF51556">
    <property type="entry name" value="Metallo-dependent hydrolases"/>
    <property type="match status" value="1"/>
</dbReference>
<evidence type="ECO:0000256" key="1">
    <source>
        <dbReference type="ARBA" id="ARBA00022723"/>
    </source>
</evidence>
<comment type="caution">
    <text evidence="5">The sequence shown here is derived from an EMBL/GenBank/DDBJ whole genome shotgun (WGS) entry which is preliminary data.</text>
</comment>
<keyword evidence="6" id="KW-1185">Reference proteome</keyword>
<dbReference type="SUPFAM" id="SSF51338">
    <property type="entry name" value="Composite domain of metallo-dependent hydrolases"/>
    <property type="match status" value="1"/>
</dbReference>
<dbReference type="Gene3D" id="3.20.20.140">
    <property type="entry name" value="Metal-dependent hydrolases"/>
    <property type="match status" value="1"/>
</dbReference>
<accession>A0ABT9RB62</accession>
<dbReference type="EMBL" id="JAUSRB010000002">
    <property type="protein sequence ID" value="MDP9866499.1"/>
    <property type="molecule type" value="Genomic_DNA"/>
</dbReference>
<keyword evidence="2 5" id="KW-0378">Hydrolase</keyword>